<evidence type="ECO:0000313" key="1">
    <source>
        <dbReference type="EMBL" id="AEO67629.1"/>
    </source>
</evidence>
<sequence length="267" mass="29917">MMLDRNSLPPFIHPRLVAGSGAAVDEMEPLHNCISLLHMMNSQVPGSRKLFWRNVRAECERFLGEYHGWKKQGLLAALQALSVYLIPRLGEGETQHNNFDSLLIAAVVAISTQFSRVEVASDPDPLASWDDWILEESKRGLCVIFQVVGLLFYFEPAGMCNVRRETNLVIAPLPSRKQLWEARDELAWRAEVERDEAEARTAFALAANGDLVKLEDQDHLHCVSDAVQIRTHRPVEGPLWTTTNWDEWCSGMDALGGLIMLAASLTA</sequence>
<dbReference type="eggNOG" id="ENOG502SIAJ">
    <property type="taxonomic scope" value="Eukaryota"/>
</dbReference>
<protein>
    <recommendedName>
        <fullName evidence="3">Transcription factor domain-containing protein</fullName>
    </recommendedName>
</protein>
<dbReference type="Proteomes" id="UP000008181">
    <property type="component" value="Chromosome 3"/>
</dbReference>
<name>G2R6E4_THETT</name>
<dbReference type="EMBL" id="CP003011">
    <property type="protein sequence ID" value="AEO67629.1"/>
    <property type="molecule type" value="Genomic_DNA"/>
</dbReference>
<gene>
    <name evidence="1" type="ORF">THITE_2116501</name>
</gene>
<keyword evidence="2" id="KW-1185">Reference proteome</keyword>
<proteinExistence type="predicted"/>
<organism evidence="1 2">
    <name type="scientific">Thermothielavioides terrestris (strain ATCC 38088 / NRRL 8126)</name>
    <name type="common">Thielavia terrestris</name>
    <dbReference type="NCBI Taxonomy" id="578455"/>
    <lineage>
        <taxon>Eukaryota</taxon>
        <taxon>Fungi</taxon>
        <taxon>Dikarya</taxon>
        <taxon>Ascomycota</taxon>
        <taxon>Pezizomycotina</taxon>
        <taxon>Sordariomycetes</taxon>
        <taxon>Sordariomycetidae</taxon>
        <taxon>Sordariales</taxon>
        <taxon>Chaetomiaceae</taxon>
        <taxon>Thermothielavioides</taxon>
        <taxon>Thermothielavioides terrestris</taxon>
    </lineage>
</organism>
<dbReference type="RefSeq" id="XP_003653965.1">
    <property type="nucleotide sequence ID" value="XM_003653917.1"/>
</dbReference>
<accession>G2R6E4</accession>
<evidence type="ECO:0008006" key="3">
    <source>
        <dbReference type="Google" id="ProtNLM"/>
    </source>
</evidence>
<dbReference type="OrthoDB" id="4581061at2759"/>
<dbReference type="GeneID" id="11519880"/>
<dbReference type="AlphaFoldDB" id="G2R6E4"/>
<reference evidence="1 2" key="1">
    <citation type="journal article" date="2011" name="Nat. Biotechnol.">
        <title>Comparative genomic analysis of the thermophilic biomass-degrading fungi Myceliophthora thermophila and Thielavia terrestris.</title>
        <authorList>
            <person name="Berka R.M."/>
            <person name="Grigoriev I.V."/>
            <person name="Otillar R."/>
            <person name="Salamov A."/>
            <person name="Grimwood J."/>
            <person name="Reid I."/>
            <person name="Ishmael N."/>
            <person name="John T."/>
            <person name="Darmond C."/>
            <person name="Moisan M.-C."/>
            <person name="Henrissat B."/>
            <person name="Coutinho P.M."/>
            <person name="Lombard V."/>
            <person name="Natvig D.O."/>
            <person name="Lindquist E."/>
            <person name="Schmutz J."/>
            <person name="Lucas S."/>
            <person name="Harris P."/>
            <person name="Powlowski J."/>
            <person name="Bellemare A."/>
            <person name="Taylor D."/>
            <person name="Butler G."/>
            <person name="de Vries R.P."/>
            <person name="Allijn I.E."/>
            <person name="van den Brink J."/>
            <person name="Ushinsky S."/>
            <person name="Storms R."/>
            <person name="Powell A.J."/>
            <person name="Paulsen I.T."/>
            <person name="Elbourne L.D.H."/>
            <person name="Baker S.E."/>
            <person name="Magnuson J."/>
            <person name="LaBoissiere S."/>
            <person name="Clutterbuck A.J."/>
            <person name="Martinez D."/>
            <person name="Wogulis M."/>
            <person name="de Leon A.L."/>
            <person name="Rey M.W."/>
            <person name="Tsang A."/>
        </authorList>
    </citation>
    <scope>NUCLEOTIDE SEQUENCE [LARGE SCALE GENOMIC DNA]</scope>
    <source>
        <strain evidence="2">ATCC 38088 / NRRL 8126</strain>
    </source>
</reference>
<dbReference type="KEGG" id="ttt:THITE_2116501"/>
<evidence type="ECO:0000313" key="2">
    <source>
        <dbReference type="Proteomes" id="UP000008181"/>
    </source>
</evidence>
<dbReference type="HOGENOM" id="CLU_093702_0_0_1"/>